<evidence type="ECO:0000313" key="2">
    <source>
        <dbReference type="EMBL" id="MFD2138953.1"/>
    </source>
</evidence>
<dbReference type="InterPro" id="IPR007345">
    <property type="entry name" value="Polysacch_pyruvyl_Trfase"/>
</dbReference>
<name>A0ABW4YRN5_9HYPH</name>
<accession>A0ABW4YRN5</accession>
<dbReference type="GO" id="GO:0016740">
    <property type="term" value="F:transferase activity"/>
    <property type="evidence" value="ECO:0007669"/>
    <property type="project" value="UniProtKB-KW"/>
</dbReference>
<evidence type="ECO:0000313" key="3">
    <source>
        <dbReference type="Proteomes" id="UP001597299"/>
    </source>
</evidence>
<proteinExistence type="predicted"/>
<feature type="domain" description="Polysaccharide pyruvyl transferase" evidence="1">
    <location>
        <begin position="18"/>
        <end position="199"/>
    </location>
</feature>
<keyword evidence="3" id="KW-1185">Reference proteome</keyword>
<keyword evidence="2" id="KW-0808">Transferase</keyword>
<comment type="caution">
    <text evidence="2">The sequence shown here is derived from an EMBL/GenBank/DDBJ whole genome shotgun (WGS) entry which is preliminary data.</text>
</comment>
<dbReference type="Proteomes" id="UP001597299">
    <property type="component" value="Unassembled WGS sequence"/>
</dbReference>
<reference evidence="3" key="1">
    <citation type="journal article" date="2019" name="Int. J. Syst. Evol. Microbiol.">
        <title>The Global Catalogue of Microorganisms (GCM) 10K type strain sequencing project: providing services to taxonomists for standard genome sequencing and annotation.</title>
        <authorList>
            <consortium name="The Broad Institute Genomics Platform"/>
            <consortium name="The Broad Institute Genome Sequencing Center for Infectious Disease"/>
            <person name="Wu L."/>
            <person name="Ma J."/>
        </authorList>
    </citation>
    <scope>NUCLEOTIDE SEQUENCE [LARGE SCALE GENOMIC DNA]</scope>
    <source>
        <strain evidence="3">CCM 7435</strain>
    </source>
</reference>
<organism evidence="2 3">
    <name type="scientific">Ancylobacter oerskovii</name>
    <dbReference type="NCBI Taxonomy" id="459519"/>
    <lineage>
        <taxon>Bacteria</taxon>
        <taxon>Pseudomonadati</taxon>
        <taxon>Pseudomonadota</taxon>
        <taxon>Alphaproteobacteria</taxon>
        <taxon>Hyphomicrobiales</taxon>
        <taxon>Xanthobacteraceae</taxon>
        <taxon>Ancylobacter</taxon>
    </lineage>
</organism>
<protein>
    <submittedName>
        <fullName evidence="2">Polysaccharide pyruvyl transferase family protein</fullName>
    </submittedName>
</protein>
<gene>
    <name evidence="2" type="ORF">ACFSNC_00935</name>
</gene>
<evidence type="ECO:0000259" key="1">
    <source>
        <dbReference type="Pfam" id="PF04230"/>
    </source>
</evidence>
<sequence>MDPLKLYWWRPTDTSKINLGDEIGAAICREVSQRDVVRADLSECELISIGSILSAVYWKSSMQTRKAPCYVWGSGLMAPDFIKPHDKVIVKSVRGHLTRCLVDSVRTLPIGDPGILASDVWPKAATPTHAVGIVPHWSQIDSPLFAELTEKIPGSTIIDMTNPDVADTMTRLSACETIISTSLHGLILADSYQIPNVWMKTKDIHKGKSWKFYDYFSSIGRDRFEQVDVMNHIDAINKGAASIFSSHHQKNVSALKSTVAKAFPAELRA</sequence>
<dbReference type="RefSeq" id="WP_213355096.1">
    <property type="nucleotide sequence ID" value="NZ_JAHBGB010000041.1"/>
</dbReference>
<dbReference type="EMBL" id="JBHUHD010000001">
    <property type="protein sequence ID" value="MFD2138953.1"/>
    <property type="molecule type" value="Genomic_DNA"/>
</dbReference>
<dbReference type="Pfam" id="PF04230">
    <property type="entry name" value="PS_pyruv_trans"/>
    <property type="match status" value="1"/>
</dbReference>